<evidence type="ECO:0000313" key="2">
    <source>
        <dbReference type="Proteomes" id="UP000197781"/>
    </source>
</evidence>
<dbReference type="RefSeq" id="WP_088906450.1">
    <property type="nucleotide sequence ID" value="NZ_CP018145.1"/>
</dbReference>
<protein>
    <submittedName>
        <fullName evidence="1">Uncharacterized protein</fullName>
    </submittedName>
</protein>
<dbReference type="KEGG" id="bfm:BP422_02740"/>
<sequence>MEKSVQFSVPWREATRIVKRIKTSQLRYFVRQQEGKTSVAFVFPRVSVSQYVYLYIIFGPRAADVLNNDSK</sequence>
<accession>A0A220MC56</accession>
<organism evidence="1 2">
    <name type="scientific">Brevibacillus formosus</name>
    <dbReference type="NCBI Taxonomy" id="54913"/>
    <lineage>
        <taxon>Bacteria</taxon>
        <taxon>Bacillati</taxon>
        <taxon>Bacillota</taxon>
        <taxon>Bacilli</taxon>
        <taxon>Bacillales</taxon>
        <taxon>Paenibacillaceae</taxon>
        <taxon>Brevibacillus</taxon>
    </lineage>
</organism>
<proteinExistence type="predicted"/>
<evidence type="ECO:0000313" key="1">
    <source>
        <dbReference type="EMBL" id="ASJ52558.1"/>
    </source>
</evidence>
<name>A0A220MC56_9BACL</name>
<dbReference type="EMBL" id="CP018145">
    <property type="protein sequence ID" value="ASJ52558.1"/>
    <property type="molecule type" value="Genomic_DNA"/>
</dbReference>
<gene>
    <name evidence="1" type="ORF">BP422_02740</name>
</gene>
<reference evidence="1 2" key="1">
    <citation type="submission" date="2016-11" db="EMBL/GenBank/DDBJ databases">
        <authorList>
            <person name="Jaros S."/>
            <person name="Januszkiewicz K."/>
            <person name="Wedrychowicz H."/>
        </authorList>
    </citation>
    <scope>NUCLEOTIDE SEQUENCE [LARGE SCALE GENOMIC DNA]</scope>
    <source>
        <strain evidence="1 2">NF2</strain>
    </source>
</reference>
<dbReference type="AlphaFoldDB" id="A0A220MC56"/>
<dbReference type="Proteomes" id="UP000197781">
    <property type="component" value="Chromosome"/>
</dbReference>